<sequence length="365" mass="37173">MARADGFRTTLAVSGRRVLVVGGGTPALAQVAALRDGGAHVTVVAPRTVQSVSDLADRGVLTWHPRTYASSDLAGHDLAVPATGDPVLDAQVAADAAAAQVWCTVANRRVSPRADPDENVEDRTERGRVVLVGGGPGDPGLITIAGLEAVRSADVVVTDRLAPLGVLQGLEAEIIDVGKIPRGRSTPQEEINRILVEQAKAGRRVVRLKGGDTFVFGRGGEEVEACVAAGVPVDVVPGVTSAIAGPALAGIPVTHRGLSQGFTVVSGHVPPGDPRSTLDWTALARSGTDLVLLMAVATLPAITETLIAEGLDPETPAATVADATLPTQRVVRADLATIAARVATEGIAAPAITVIGKVAGFTPTA</sequence>
<dbReference type="GO" id="GO:0004851">
    <property type="term" value="F:uroporphyrin-III C-methyltransferase activity"/>
    <property type="evidence" value="ECO:0007669"/>
    <property type="project" value="UniProtKB-EC"/>
</dbReference>
<dbReference type="Proteomes" id="UP000306740">
    <property type="component" value="Unassembled WGS sequence"/>
</dbReference>
<evidence type="ECO:0000256" key="3">
    <source>
        <dbReference type="ARBA" id="ARBA00022679"/>
    </source>
</evidence>
<evidence type="ECO:0000256" key="1">
    <source>
        <dbReference type="ARBA" id="ARBA00012162"/>
    </source>
</evidence>
<dbReference type="EMBL" id="VDFR01000048">
    <property type="protein sequence ID" value="TNC47196.1"/>
    <property type="molecule type" value="Genomic_DNA"/>
</dbReference>
<dbReference type="PANTHER" id="PTHR45790">
    <property type="entry name" value="SIROHEME SYNTHASE-RELATED"/>
    <property type="match status" value="1"/>
</dbReference>
<evidence type="ECO:0000259" key="6">
    <source>
        <dbReference type="Pfam" id="PF00590"/>
    </source>
</evidence>
<keyword evidence="3 7" id="KW-0808">Transferase</keyword>
<dbReference type="SUPFAM" id="SSF51735">
    <property type="entry name" value="NAD(P)-binding Rossmann-fold domains"/>
    <property type="match status" value="1"/>
</dbReference>
<dbReference type="Gene3D" id="3.40.50.720">
    <property type="entry name" value="NAD(P)-binding Rossmann-like Domain"/>
    <property type="match status" value="1"/>
</dbReference>
<dbReference type="NCBIfam" id="TIGR01469">
    <property type="entry name" value="cobA_cysG_Cterm"/>
    <property type="match status" value="1"/>
</dbReference>
<dbReference type="Gene3D" id="3.40.1010.10">
    <property type="entry name" value="Cobalt-precorrin-4 Transmethylase, Domain 1"/>
    <property type="match status" value="1"/>
</dbReference>
<dbReference type="CDD" id="cd11642">
    <property type="entry name" value="SUMT"/>
    <property type="match status" value="1"/>
</dbReference>
<dbReference type="InterPro" id="IPR014777">
    <property type="entry name" value="4pyrrole_Mease_sub1"/>
</dbReference>
<dbReference type="AlphaFoldDB" id="A0A5C4MRS8"/>
<evidence type="ECO:0000256" key="2">
    <source>
        <dbReference type="ARBA" id="ARBA00022603"/>
    </source>
</evidence>
<dbReference type="Pfam" id="PF00590">
    <property type="entry name" value="TP_methylase"/>
    <property type="match status" value="1"/>
</dbReference>
<accession>A0A5C4MRS8</accession>
<organism evidence="7 9">
    <name type="scientific">Mumia zhuanghuii</name>
    <dbReference type="NCBI Taxonomy" id="2585211"/>
    <lineage>
        <taxon>Bacteria</taxon>
        <taxon>Bacillati</taxon>
        <taxon>Actinomycetota</taxon>
        <taxon>Actinomycetes</taxon>
        <taxon>Propionibacteriales</taxon>
        <taxon>Nocardioidaceae</taxon>
        <taxon>Mumia</taxon>
    </lineage>
</organism>
<evidence type="ECO:0000256" key="4">
    <source>
        <dbReference type="ARBA" id="ARBA00022691"/>
    </source>
</evidence>
<keyword evidence="4" id="KW-0949">S-adenosyl-L-methionine</keyword>
<dbReference type="InterPro" id="IPR014776">
    <property type="entry name" value="4pyrrole_Mease_sub2"/>
</dbReference>
<evidence type="ECO:0000256" key="5">
    <source>
        <dbReference type="ARBA" id="ARBA00023244"/>
    </source>
</evidence>
<dbReference type="InterPro" id="IPR006366">
    <property type="entry name" value="CobA/CysG_C"/>
</dbReference>
<evidence type="ECO:0000313" key="8">
    <source>
        <dbReference type="EMBL" id="TNC47196.1"/>
    </source>
</evidence>
<dbReference type="OrthoDB" id="9815856at2"/>
<dbReference type="PANTHER" id="PTHR45790:SF3">
    <property type="entry name" value="S-ADENOSYL-L-METHIONINE-DEPENDENT UROPORPHYRINOGEN III METHYLTRANSFERASE, CHLOROPLASTIC"/>
    <property type="match status" value="1"/>
</dbReference>
<keyword evidence="2 7" id="KW-0489">Methyltransferase</keyword>
<protein>
    <recommendedName>
        <fullName evidence="1">uroporphyrinogen-III C-methyltransferase</fullName>
        <ecNumber evidence="1">2.1.1.107</ecNumber>
    </recommendedName>
</protein>
<dbReference type="InterPro" id="IPR050161">
    <property type="entry name" value="Siro_Cobalamin_biosynth"/>
</dbReference>
<feature type="domain" description="Tetrapyrrole methylase" evidence="6">
    <location>
        <begin position="128"/>
        <end position="338"/>
    </location>
</feature>
<reference evidence="7 9" key="1">
    <citation type="submission" date="2019-05" db="EMBL/GenBank/DDBJ databases">
        <title>Mumia sp. nov., isolated from the intestinal contents of plateau pika (Ochotona curzoniae) in the Qinghai-Tibet plateau of China.</title>
        <authorList>
            <person name="Tian Z."/>
        </authorList>
    </citation>
    <scope>NUCLEOTIDE SEQUENCE [LARGE SCALE GENOMIC DNA]</scope>
    <source>
        <strain evidence="9">527</strain>
        <strain evidence="7">Z527</strain>
    </source>
</reference>
<dbReference type="InterPro" id="IPR000878">
    <property type="entry name" value="4pyrrol_Mease"/>
</dbReference>
<proteinExistence type="predicted"/>
<comment type="caution">
    <text evidence="7">The sequence shown here is derived from an EMBL/GenBank/DDBJ whole genome shotgun (WGS) entry which is preliminary data.</text>
</comment>
<evidence type="ECO:0000313" key="7">
    <source>
        <dbReference type="EMBL" id="TNC46473.1"/>
    </source>
</evidence>
<dbReference type="InterPro" id="IPR036291">
    <property type="entry name" value="NAD(P)-bd_dom_sf"/>
</dbReference>
<dbReference type="Gene3D" id="3.30.950.10">
    <property type="entry name" value="Methyltransferase, Cobalt-precorrin-4 Transmethylase, Domain 2"/>
    <property type="match status" value="1"/>
</dbReference>
<keyword evidence="5" id="KW-0627">Porphyrin biosynthesis</keyword>
<evidence type="ECO:0000313" key="9">
    <source>
        <dbReference type="Proteomes" id="UP000306740"/>
    </source>
</evidence>
<dbReference type="NCBIfam" id="NF004790">
    <property type="entry name" value="PRK06136.1"/>
    <property type="match status" value="1"/>
</dbReference>
<dbReference type="EMBL" id="VDFR01000056">
    <property type="protein sequence ID" value="TNC46473.1"/>
    <property type="molecule type" value="Genomic_DNA"/>
</dbReference>
<dbReference type="SUPFAM" id="SSF53790">
    <property type="entry name" value="Tetrapyrrole methylase"/>
    <property type="match status" value="1"/>
</dbReference>
<dbReference type="EC" id="2.1.1.107" evidence="1"/>
<dbReference type="Pfam" id="PF13241">
    <property type="entry name" value="NAD_binding_7"/>
    <property type="match status" value="1"/>
</dbReference>
<dbReference type="GO" id="GO:0032259">
    <property type="term" value="P:methylation"/>
    <property type="evidence" value="ECO:0007669"/>
    <property type="project" value="UniProtKB-KW"/>
</dbReference>
<name>A0A5C4MRS8_9ACTN</name>
<dbReference type="GO" id="GO:0019354">
    <property type="term" value="P:siroheme biosynthetic process"/>
    <property type="evidence" value="ECO:0007669"/>
    <property type="project" value="InterPro"/>
</dbReference>
<gene>
    <name evidence="7" type="primary">cobA</name>
    <name evidence="8" type="ORF">FHE65_11175</name>
    <name evidence="7" type="ORF">FHE65_12500</name>
</gene>
<dbReference type="FunFam" id="3.40.1010.10:FF:000001">
    <property type="entry name" value="Siroheme synthase"/>
    <property type="match status" value="1"/>
</dbReference>
<dbReference type="InterPro" id="IPR035996">
    <property type="entry name" value="4pyrrol_Methylase_sf"/>
</dbReference>